<dbReference type="InterPro" id="IPR050228">
    <property type="entry name" value="Carboxylesterase_BioH"/>
</dbReference>
<dbReference type="Gene3D" id="3.40.50.1820">
    <property type="entry name" value="alpha/beta hydrolase"/>
    <property type="match status" value="1"/>
</dbReference>
<keyword evidence="3" id="KW-1185">Reference proteome</keyword>
<dbReference type="AlphaFoldDB" id="M0QH86"/>
<dbReference type="Pfam" id="PF00561">
    <property type="entry name" value="Abhydrolase_1"/>
    <property type="match status" value="1"/>
</dbReference>
<dbReference type="PANTHER" id="PTHR43194">
    <property type="entry name" value="HYDROLASE ALPHA/BETA FOLD FAMILY"/>
    <property type="match status" value="1"/>
</dbReference>
<name>M0QH86_9ACTN</name>
<organism evidence="2 3">
    <name type="scientific">Gordonia soli NBRC 108243</name>
    <dbReference type="NCBI Taxonomy" id="1223545"/>
    <lineage>
        <taxon>Bacteria</taxon>
        <taxon>Bacillati</taxon>
        <taxon>Actinomycetota</taxon>
        <taxon>Actinomycetes</taxon>
        <taxon>Mycobacteriales</taxon>
        <taxon>Gordoniaceae</taxon>
        <taxon>Gordonia</taxon>
    </lineage>
</organism>
<dbReference type="EMBL" id="BANX01000004">
    <property type="protein sequence ID" value="GAC66787.1"/>
    <property type="molecule type" value="Genomic_DNA"/>
</dbReference>
<evidence type="ECO:0000259" key="1">
    <source>
        <dbReference type="Pfam" id="PF00561"/>
    </source>
</evidence>
<reference evidence="2 3" key="1">
    <citation type="submission" date="2013-01" db="EMBL/GenBank/DDBJ databases">
        <title>Whole genome shotgun sequence of Gordonia soli NBRC 108243.</title>
        <authorList>
            <person name="Isaki-Nakamura S."/>
            <person name="Hosoyama A."/>
            <person name="Tsuchikane K."/>
            <person name="Ando Y."/>
            <person name="Baba S."/>
            <person name="Ohji S."/>
            <person name="Hamada M."/>
            <person name="Tamura T."/>
            <person name="Yamazoe A."/>
            <person name="Yamazaki S."/>
            <person name="Fujita N."/>
        </authorList>
    </citation>
    <scope>NUCLEOTIDE SEQUENCE [LARGE SCALE GENOMIC DNA]</scope>
    <source>
        <strain evidence="2 3">NBRC 108243</strain>
    </source>
</reference>
<evidence type="ECO:0000313" key="3">
    <source>
        <dbReference type="Proteomes" id="UP000011666"/>
    </source>
</evidence>
<dbReference type="OrthoDB" id="3396704at2"/>
<dbReference type="GO" id="GO:0003824">
    <property type="term" value="F:catalytic activity"/>
    <property type="evidence" value="ECO:0007669"/>
    <property type="project" value="UniProtKB-ARBA"/>
</dbReference>
<proteinExistence type="predicted"/>
<dbReference type="Proteomes" id="UP000011666">
    <property type="component" value="Unassembled WGS sequence"/>
</dbReference>
<dbReference type="PANTHER" id="PTHR43194:SF5">
    <property type="entry name" value="PIMELOYL-[ACYL-CARRIER PROTEIN] METHYL ESTER ESTERASE"/>
    <property type="match status" value="1"/>
</dbReference>
<dbReference type="SUPFAM" id="SSF53474">
    <property type="entry name" value="alpha/beta-Hydrolases"/>
    <property type="match status" value="1"/>
</dbReference>
<evidence type="ECO:0000313" key="2">
    <source>
        <dbReference type="EMBL" id="GAC66787.1"/>
    </source>
</evidence>
<feature type="domain" description="AB hydrolase-1" evidence="1">
    <location>
        <begin position="22"/>
        <end position="141"/>
    </location>
</feature>
<dbReference type="RefSeq" id="WP_007617323.1">
    <property type="nucleotide sequence ID" value="NZ_BANX01000004.1"/>
</dbReference>
<dbReference type="STRING" id="1223545.GS4_04_00430"/>
<protein>
    <recommendedName>
        <fullName evidence="1">AB hydrolase-1 domain-containing protein</fullName>
    </recommendedName>
</protein>
<dbReference type="eggNOG" id="COG0596">
    <property type="taxonomic scope" value="Bacteria"/>
</dbReference>
<dbReference type="InterPro" id="IPR029058">
    <property type="entry name" value="AB_hydrolase_fold"/>
</dbReference>
<dbReference type="InterPro" id="IPR000073">
    <property type="entry name" value="AB_hydrolase_1"/>
</dbReference>
<comment type="caution">
    <text evidence="2">The sequence shown here is derived from an EMBL/GenBank/DDBJ whole genome shotgun (WGS) entry which is preliminary data.</text>
</comment>
<sequence length="282" mass="29977">MTPFNVATDLGRLHVDVVGSGPPVVLWHSMFVDSTSWSRLVPLLPDGRSYFLVDAPSAGQSDPIRRVSDIAGCAAAAHLVVETIRERTGSPSVDWVGNAWGGHVGIRLAADHADDVRNLVAISSPTHPISTELRRKIALLLPLFRLVGPRGPVRAAMDDAVFTEATRASDAGAVRLLHDSLARSGRAMIPAIRTAILNRTDLTDAAESLSLPVLFVTTDDRGEWTPEEARAVAARMHDAREVTVRGARIIPAIEQPGATASAISGFWQEIASRGDAAAPVSG</sequence>
<accession>M0QH86</accession>
<gene>
    <name evidence="2" type="ORF">GS4_04_00430</name>
</gene>